<keyword evidence="2" id="KW-1185">Reference proteome</keyword>
<sequence length="148" mass="16253">MLRLFTLDLIQNEGVDVELDDILESLYLPELYWTAEDIFVNVSPGSGLEITELEQVSSTAGLPSPVLDPATFTRLVAATVQFIEGEFIGFEEADVSQLDKAVIVIDVVDGAWWTVILDLDRVGVQDRFTAIFGEGTPAAAMSRRPHDP</sequence>
<dbReference type="Proteomes" id="UP001501742">
    <property type="component" value="Unassembled WGS sequence"/>
</dbReference>
<evidence type="ECO:0000313" key="2">
    <source>
        <dbReference type="Proteomes" id="UP001501742"/>
    </source>
</evidence>
<dbReference type="EMBL" id="BAAAJX010000014">
    <property type="protein sequence ID" value="GAA1494173.1"/>
    <property type="molecule type" value="Genomic_DNA"/>
</dbReference>
<dbReference type="RefSeq" id="WP_259556962.1">
    <property type="nucleotide sequence ID" value="NZ_JANVAG010000001.1"/>
</dbReference>
<reference evidence="2" key="1">
    <citation type="journal article" date="2019" name="Int. J. Syst. Evol. Microbiol.">
        <title>The Global Catalogue of Microorganisms (GCM) 10K type strain sequencing project: providing services to taxonomists for standard genome sequencing and annotation.</title>
        <authorList>
            <consortium name="The Broad Institute Genomics Platform"/>
            <consortium name="The Broad Institute Genome Sequencing Center for Infectious Disease"/>
            <person name="Wu L."/>
            <person name="Ma J."/>
        </authorList>
    </citation>
    <scope>NUCLEOTIDE SEQUENCE [LARGE SCALE GENOMIC DNA]</scope>
    <source>
        <strain evidence="2">JCM 12140</strain>
    </source>
</reference>
<accession>A0ABP4K7A6</accession>
<organism evidence="1 2">
    <name type="scientific">Curtobacterium herbarum</name>
    <dbReference type="NCBI Taxonomy" id="150122"/>
    <lineage>
        <taxon>Bacteria</taxon>
        <taxon>Bacillati</taxon>
        <taxon>Actinomycetota</taxon>
        <taxon>Actinomycetes</taxon>
        <taxon>Micrococcales</taxon>
        <taxon>Microbacteriaceae</taxon>
        <taxon>Curtobacterium</taxon>
    </lineage>
</organism>
<gene>
    <name evidence="1" type="ORF">GCM10009627_25190</name>
</gene>
<protein>
    <submittedName>
        <fullName evidence="1">Uncharacterized protein</fullName>
    </submittedName>
</protein>
<proteinExistence type="predicted"/>
<comment type="caution">
    <text evidence="1">The sequence shown here is derived from an EMBL/GenBank/DDBJ whole genome shotgun (WGS) entry which is preliminary data.</text>
</comment>
<name>A0ABP4K7A6_9MICO</name>
<evidence type="ECO:0000313" key="1">
    <source>
        <dbReference type="EMBL" id="GAA1494173.1"/>
    </source>
</evidence>